<dbReference type="Ensembl" id="ENSMMNT00015024279.1">
    <property type="protein sequence ID" value="ENSMMNP00015022092.1"/>
    <property type="gene ID" value="ENSMMNG00015016260.1"/>
</dbReference>
<evidence type="ECO:0000256" key="3">
    <source>
        <dbReference type="ARBA" id="ARBA00022525"/>
    </source>
</evidence>
<evidence type="ECO:0000256" key="4">
    <source>
        <dbReference type="ARBA" id="ARBA00022529"/>
    </source>
</evidence>
<dbReference type="AlphaFoldDB" id="A0A8C6BUQ8"/>
<evidence type="ECO:0000256" key="6">
    <source>
        <dbReference type="ARBA" id="ARBA00022940"/>
    </source>
</evidence>
<keyword evidence="7 9" id="KW-0044">Antibiotic</keyword>
<organism evidence="11 12">
    <name type="scientific">Monodon monoceros</name>
    <name type="common">Narwhal</name>
    <name type="synonym">Ceratodon monodon</name>
    <dbReference type="NCBI Taxonomy" id="40151"/>
    <lineage>
        <taxon>Eukaryota</taxon>
        <taxon>Metazoa</taxon>
        <taxon>Chordata</taxon>
        <taxon>Craniata</taxon>
        <taxon>Vertebrata</taxon>
        <taxon>Euteleostomi</taxon>
        <taxon>Mammalia</taxon>
        <taxon>Eutheria</taxon>
        <taxon>Laurasiatheria</taxon>
        <taxon>Artiodactyla</taxon>
        <taxon>Whippomorpha</taxon>
        <taxon>Cetacea</taxon>
        <taxon>Odontoceti</taxon>
        <taxon>Monodontidae</taxon>
        <taxon>Monodon</taxon>
    </lineage>
</organism>
<evidence type="ECO:0000256" key="1">
    <source>
        <dbReference type="ARBA" id="ARBA00004613"/>
    </source>
</evidence>
<dbReference type="GO" id="GO:0045087">
    <property type="term" value="P:innate immune response"/>
    <property type="evidence" value="ECO:0007669"/>
    <property type="project" value="InterPro"/>
</dbReference>
<keyword evidence="6 9" id="KW-0211">Defensin</keyword>
<dbReference type="InterPro" id="IPR050544">
    <property type="entry name" value="Beta-defensin"/>
</dbReference>
<dbReference type="PANTHER" id="PTHR15001">
    <property type="entry name" value="BETA-DEFENSIN 123-RELATED"/>
    <property type="match status" value="1"/>
</dbReference>
<keyword evidence="3 9" id="KW-0964">Secreted</keyword>
<evidence type="ECO:0000313" key="12">
    <source>
        <dbReference type="Proteomes" id="UP000694561"/>
    </source>
</evidence>
<dbReference type="GO" id="GO:0042742">
    <property type="term" value="P:defense response to bacterium"/>
    <property type="evidence" value="ECO:0007669"/>
    <property type="project" value="UniProtKB-UniRule"/>
</dbReference>
<dbReference type="PANTHER" id="PTHR15001:SF10">
    <property type="entry name" value="BETA-DEFENSIN 135"/>
    <property type="match status" value="1"/>
</dbReference>
<evidence type="ECO:0000256" key="5">
    <source>
        <dbReference type="ARBA" id="ARBA00022729"/>
    </source>
</evidence>
<dbReference type="InterPro" id="IPR025933">
    <property type="entry name" value="Beta_defensin_dom"/>
</dbReference>
<evidence type="ECO:0000256" key="7">
    <source>
        <dbReference type="ARBA" id="ARBA00023022"/>
    </source>
</evidence>
<feature type="domain" description="Beta-defensin" evidence="10">
    <location>
        <begin position="30"/>
        <end position="59"/>
    </location>
</feature>
<feature type="chain" id="PRO_5034417401" description="Beta-defensin" evidence="9">
    <location>
        <begin position="19"/>
        <end position="71"/>
    </location>
</feature>
<keyword evidence="8" id="KW-1015">Disulfide bond</keyword>
<accession>A0A8C6BUQ8</accession>
<evidence type="ECO:0000256" key="9">
    <source>
        <dbReference type="RuleBase" id="RU231113"/>
    </source>
</evidence>
<keyword evidence="4 9" id="KW-0929">Antimicrobial</keyword>
<evidence type="ECO:0000256" key="8">
    <source>
        <dbReference type="ARBA" id="ARBA00023157"/>
    </source>
</evidence>
<keyword evidence="5 9" id="KW-0732">Signal</keyword>
<comment type="similarity">
    <text evidence="2 9">Belongs to the beta-defensin family.</text>
</comment>
<protein>
    <recommendedName>
        <fullName evidence="9">Beta-defensin</fullName>
    </recommendedName>
</protein>
<evidence type="ECO:0000256" key="2">
    <source>
        <dbReference type="ARBA" id="ARBA00007371"/>
    </source>
</evidence>
<comment type="function">
    <text evidence="9">Has antibacterial activity.</text>
</comment>
<feature type="signal peptide" evidence="9">
    <location>
        <begin position="1"/>
        <end position="18"/>
    </location>
</feature>
<evidence type="ECO:0000313" key="11">
    <source>
        <dbReference type="Ensembl" id="ENSMMNP00015022092.1"/>
    </source>
</evidence>
<sequence length="71" mass="7957">SLLVLVVLVLPLLCSTRSGPNAYIRRLFHTCWRTKGVCKRSCGTGEIFHIFCEVAVLCCIDKKYLPVMVGK</sequence>
<keyword evidence="12" id="KW-1185">Reference proteome</keyword>
<proteinExistence type="inferred from homology"/>
<reference evidence="11" key="2">
    <citation type="submission" date="2025-09" db="UniProtKB">
        <authorList>
            <consortium name="Ensembl"/>
        </authorList>
    </citation>
    <scope>IDENTIFICATION</scope>
</reference>
<dbReference type="Proteomes" id="UP000694561">
    <property type="component" value="Unplaced"/>
</dbReference>
<dbReference type="GO" id="GO:0005576">
    <property type="term" value="C:extracellular region"/>
    <property type="evidence" value="ECO:0007669"/>
    <property type="project" value="UniProtKB-SubCell"/>
</dbReference>
<evidence type="ECO:0000259" key="10">
    <source>
        <dbReference type="Pfam" id="PF13841"/>
    </source>
</evidence>
<name>A0A8C6BUQ8_MONMO</name>
<dbReference type="GeneTree" id="ENSGT00940000169471"/>
<comment type="subcellular location">
    <subcellularLocation>
        <location evidence="1 9">Secreted</location>
    </subcellularLocation>
</comment>
<reference evidence="11" key="1">
    <citation type="submission" date="2025-08" db="UniProtKB">
        <authorList>
            <consortium name="Ensembl"/>
        </authorList>
    </citation>
    <scope>IDENTIFICATION</scope>
</reference>
<dbReference type="Pfam" id="PF13841">
    <property type="entry name" value="Defensin_beta_2"/>
    <property type="match status" value="1"/>
</dbReference>